<gene>
    <name evidence="1" type="ORF">XpopCFBP1817_16305</name>
</gene>
<dbReference type="Pfam" id="PF20329">
    <property type="entry name" value="DUF6624"/>
    <property type="match status" value="1"/>
</dbReference>
<evidence type="ECO:0000313" key="2">
    <source>
        <dbReference type="Proteomes" id="UP000239939"/>
    </source>
</evidence>
<protein>
    <submittedName>
        <fullName evidence="1">Uncharacterized protein</fullName>
    </submittedName>
</protein>
<name>A0A2S7EKU0_9XANT</name>
<dbReference type="InterPro" id="IPR046732">
    <property type="entry name" value="DUF6624"/>
</dbReference>
<reference evidence="2" key="1">
    <citation type="submission" date="2016-08" db="EMBL/GenBank/DDBJ databases">
        <authorList>
            <person name="Merda D."/>
            <person name="Briand M."/>
            <person name="Taghouti G."/>
            <person name="Carrere S."/>
            <person name="Gouzy J."/>
            <person name="Portier P."/>
            <person name="Jacques M.-A."/>
            <person name="Fischer-Le Saux M."/>
        </authorList>
    </citation>
    <scope>NUCLEOTIDE SEQUENCE [LARGE SCALE GENOMIC DNA]</scope>
    <source>
        <strain evidence="2">CFBP1817</strain>
    </source>
</reference>
<keyword evidence="2" id="KW-1185">Reference proteome</keyword>
<dbReference type="OrthoDB" id="2989458at2"/>
<dbReference type="Proteomes" id="UP000239939">
    <property type="component" value="Unassembled WGS sequence"/>
</dbReference>
<organism evidence="1 2">
    <name type="scientific">Xanthomonas populi</name>
    <dbReference type="NCBI Taxonomy" id="53414"/>
    <lineage>
        <taxon>Bacteria</taxon>
        <taxon>Pseudomonadati</taxon>
        <taxon>Pseudomonadota</taxon>
        <taxon>Gammaproteobacteria</taxon>
        <taxon>Lysobacterales</taxon>
        <taxon>Lysobacteraceae</taxon>
        <taxon>Xanthomonas</taxon>
    </lineage>
</organism>
<comment type="caution">
    <text evidence="1">The sequence shown here is derived from an EMBL/GenBank/DDBJ whole genome shotgun (WGS) entry which is preliminary data.</text>
</comment>
<dbReference type="RefSeq" id="WP_128417949.1">
    <property type="nucleotide sequence ID" value="NZ_MDEJ01000123.1"/>
</dbReference>
<dbReference type="EMBL" id="MDEJ01000123">
    <property type="protein sequence ID" value="PPU90826.1"/>
    <property type="molecule type" value="Genomic_DNA"/>
</dbReference>
<dbReference type="AlphaFoldDB" id="A0A2S7EKU0"/>
<proteinExistence type="predicted"/>
<accession>A0A2S7EKU0</accession>
<sequence length="84" mass="9161">MLSTLAQHVARGEISAHLLVLLTDRVPVGTSKPQRYGGQLIAQQCHWVPKPIEDPNQVDVGRASLGEMPLADYVCVAAQRYPTP</sequence>
<evidence type="ECO:0000313" key="1">
    <source>
        <dbReference type="EMBL" id="PPU90826.1"/>
    </source>
</evidence>